<name>A0A1T4RX96_9BACT</name>
<dbReference type="RefSeq" id="WP_139367230.1">
    <property type="nucleotide sequence ID" value="NZ_FUWH01000016.1"/>
</dbReference>
<gene>
    <name evidence="2" type="ORF">SAMN04488132_11611</name>
</gene>
<reference evidence="2 3" key="1">
    <citation type="submission" date="2017-02" db="EMBL/GenBank/DDBJ databases">
        <authorList>
            <person name="Peterson S.W."/>
        </authorList>
    </citation>
    <scope>NUCLEOTIDE SEQUENCE [LARGE SCALE GENOMIC DNA]</scope>
    <source>
        <strain evidence="2 3">DSM 22335</strain>
    </source>
</reference>
<feature type="transmembrane region" description="Helical" evidence="1">
    <location>
        <begin position="69"/>
        <end position="89"/>
    </location>
</feature>
<feature type="transmembrane region" description="Helical" evidence="1">
    <location>
        <begin position="142"/>
        <end position="159"/>
    </location>
</feature>
<keyword evidence="1" id="KW-1133">Transmembrane helix</keyword>
<proteinExistence type="predicted"/>
<sequence>MNANLFRKIETITFLLITIWGVVQGQVTVFYIIYLFWAQELVRTVVNSIVLNRKEGNTAAVYHQMKGSFFLLFLYVIFIVVLFGIILNWDNLDLLKINLRILLLRNTYFNINMVLFGVQYYLYLRYNGLNHADIKAFNRSHLILHISIVIAGVIQMAVVKQYPAYFSGKELWGSALVVLPFLLLKIWLGRK</sequence>
<accession>A0A1T4RX96</accession>
<dbReference type="Proteomes" id="UP000190888">
    <property type="component" value="Unassembled WGS sequence"/>
</dbReference>
<evidence type="ECO:0000313" key="2">
    <source>
        <dbReference type="EMBL" id="SKA20583.1"/>
    </source>
</evidence>
<evidence type="ECO:0000313" key="3">
    <source>
        <dbReference type="Proteomes" id="UP000190888"/>
    </source>
</evidence>
<feature type="transmembrane region" description="Helical" evidence="1">
    <location>
        <begin position="12"/>
        <end position="37"/>
    </location>
</feature>
<keyword evidence="1" id="KW-0472">Membrane</keyword>
<feature type="transmembrane region" description="Helical" evidence="1">
    <location>
        <begin position="171"/>
        <end position="188"/>
    </location>
</feature>
<evidence type="ECO:0000256" key="1">
    <source>
        <dbReference type="SAM" id="Phobius"/>
    </source>
</evidence>
<dbReference type="EMBL" id="FUWH01000016">
    <property type="protein sequence ID" value="SKA20583.1"/>
    <property type="molecule type" value="Genomic_DNA"/>
</dbReference>
<organism evidence="2 3">
    <name type="scientific">Sediminibacterium ginsengisoli</name>
    <dbReference type="NCBI Taxonomy" id="413434"/>
    <lineage>
        <taxon>Bacteria</taxon>
        <taxon>Pseudomonadati</taxon>
        <taxon>Bacteroidota</taxon>
        <taxon>Chitinophagia</taxon>
        <taxon>Chitinophagales</taxon>
        <taxon>Chitinophagaceae</taxon>
        <taxon>Sediminibacterium</taxon>
    </lineage>
</organism>
<dbReference type="AlphaFoldDB" id="A0A1T4RX96"/>
<keyword evidence="3" id="KW-1185">Reference proteome</keyword>
<feature type="transmembrane region" description="Helical" evidence="1">
    <location>
        <begin position="101"/>
        <end position="122"/>
    </location>
</feature>
<dbReference type="OrthoDB" id="795933at2"/>
<protein>
    <submittedName>
        <fullName evidence="2">Uncharacterized protein</fullName>
    </submittedName>
</protein>
<keyword evidence="1" id="KW-0812">Transmembrane</keyword>